<dbReference type="GO" id="GO:0005634">
    <property type="term" value="C:nucleus"/>
    <property type="evidence" value="ECO:0007669"/>
    <property type="project" value="UniProtKB-SubCell"/>
</dbReference>
<name>A0A433D422_9FUNG</name>
<evidence type="ECO:0000256" key="1">
    <source>
        <dbReference type="ARBA" id="ARBA00004123"/>
    </source>
</evidence>
<dbReference type="SUPFAM" id="SSF54236">
    <property type="entry name" value="Ubiquitin-like"/>
    <property type="match status" value="1"/>
</dbReference>
<comment type="similarity">
    <text evidence="3">Belongs to the SDE2 family.</text>
</comment>
<dbReference type="GO" id="GO:0005737">
    <property type="term" value="C:cytoplasm"/>
    <property type="evidence" value="ECO:0007669"/>
    <property type="project" value="UniProtKB-SubCell"/>
</dbReference>
<comment type="caution">
    <text evidence="10">The sequence shown here is derived from an EMBL/GenBank/DDBJ whole genome shotgun (WGS) entry which is preliminary data.</text>
</comment>
<evidence type="ECO:0000313" key="10">
    <source>
        <dbReference type="EMBL" id="RUP45600.1"/>
    </source>
</evidence>
<dbReference type="GO" id="GO:0008380">
    <property type="term" value="P:RNA splicing"/>
    <property type="evidence" value="ECO:0007669"/>
    <property type="project" value="UniProtKB-KW"/>
</dbReference>
<dbReference type="OrthoDB" id="547031at2759"/>
<keyword evidence="7" id="KW-0539">Nucleus</keyword>
<dbReference type="PROSITE" id="PS50053">
    <property type="entry name" value="UBIQUITIN_2"/>
    <property type="match status" value="1"/>
</dbReference>
<evidence type="ECO:0000256" key="5">
    <source>
        <dbReference type="ARBA" id="ARBA00022664"/>
    </source>
</evidence>
<gene>
    <name evidence="10" type="ORF">BC936DRAFT_147969</name>
</gene>
<dbReference type="PANTHER" id="PTHR12786">
    <property type="entry name" value="SPLICING FACTOR SF3A-RELATED"/>
    <property type="match status" value="1"/>
</dbReference>
<comment type="subcellular location">
    <subcellularLocation>
        <location evidence="2">Cytoplasm</location>
    </subcellularLocation>
    <subcellularLocation>
        <location evidence="1">Nucleus</location>
    </subcellularLocation>
</comment>
<evidence type="ECO:0000256" key="6">
    <source>
        <dbReference type="ARBA" id="ARBA00023187"/>
    </source>
</evidence>
<dbReference type="EMBL" id="RBNI01007035">
    <property type="protein sequence ID" value="RUP45600.1"/>
    <property type="molecule type" value="Genomic_DNA"/>
</dbReference>
<organism evidence="10 11">
    <name type="scientific">Jimgerdemannia flammicorona</name>
    <dbReference type="NCBI Taxonomy" id="994334"/>
    <lineage>
        <taxon>Eukaryota</taxon>
        <taxon>Fungi</taxon>
        <taxon>Fungi incertae sedis</taxon>
        <taxon>Mucoromycota</taxon>
        <taxon>Mucoromycotina</taxon>
        <taxon>Endogonomycetes</taxon>
        <taxon>Endogonales</taxon>
        <taxon>Endogonaceae</taxon>
        <taxon>Jimgerdemannia</taxon>
    </lineage>
</organism>
<keyword evidence="8" id="KW-0131">Cell cycle</keyword>
<sequence>MHHNYQTIVNLFAGLKPLCLAFDPSEDHLVSSLKLRLAELTNMPVDAQRITTIGGRPLRDDASLFDPEDTEGPVTFNLSLRLLGGKGGFGSMLRAQGGRMASQKTTNFEACRDLSGRRLKTVNEAKK</sequence>
<feature type="domain" description="Ubiquitin-like" evidence="9">
    <location>
        <begin position="30"/>
        <end position="85"/>
    </location>
</feature>
<proteinExistence type="inferred from homology"/>
<accession>A0A433D422</accession>
<dbReference type="Proteomes" id="UP000268093">
    <property type="component" value="Unassembled WGS sequence"/>
</dbReference>
<evidence type="ECO:0000256" key="4">
    <source>
        <dbReference type="ARBA" id="ARBA00022490"/>
    </source>
</evidence>
<dbReference type="InterPro" id="IPR000626">
    <property type="entry name" value="Ubiquitin-like_dom"/>
</dbReference>
<dbReference type="AlphaFoldDB" id="A0A433D422"/>
<evidence type="ECO:0000256" key="2">
    <source>
        <dbReference type="ARBA" id="ARBA00004496"/>
    </source>
</evidence>
<keyword evidence="11" id="KW-1185">Reference proteome</keyword>
<evidence type="ECO:0000256" key="7">
    <source>
        <dbReference type="ARBA" id="ARBA00023242"/>
    </source>
</evidence>
<keyword evidence="6" id="KW-0508">mRNA splicing</keyword>
<dbReference type="CDD" id="cd17039">
    <property type="entry name" value="Ubl_ubiquitin_like"/>
    <property type="match status" value="1"/>
</dbReference>
<keyword evidence="5" id="KW-0507">mRNA processing</keyword>
<dbReference type="GO" id="GO:0006397">
    <property type="term" value="P:mRNA processing"/>
    <property type="evidence" value="ECO:0007669"/>
    <property type="project" value="UniProtKB-KW"/>
</dbReference>
<dbReference type="InterPro" id="IPR053822">
    <property type="entry name" value="SDE2-like_dom"/>
</dbReference>
<evidence type="ECO:0000259" key="9">
    <source>
        <dbReference type="PROSITE" id="PS50053"/>
    </source>
</evidence>
<dbReference type="InterPro" id="IPR029071">
    <property type="entry name" value="Ubiquitin-like_domsf"/>
</dbReference>
<dbReference type="PANTHER" id="PTHR12786:SF1">
    <property type="entry name" value="SPLICING REGULATOR SDE2"/>
    <property type="match status" value="1"/>
</dbReference>
<keyword evidence="4" id="KW-0963">Cytoplasm</keyword>
<dbReference type="Gene3D" id="3.10.20.90">
    <property type="entry name" value="Phosphatidylinositol 3-kinase Catalytic Subunit, Chain A, domain 1"/>
    <property type="match status" value="1"/>
</dbReference>
<reference evidence="10 11" key="1">
    <citation type="journal article" date="2018" name="New Phytol.">
        <title>Phylogenomics of Endogonaceae and evolution of mycorrhizas within Mucoromycota.</title>
        <authorList>
            <person name="Chang Y."/>
            <person name="Desiro A."/>
            <person name="Na H."/>
            <person name="Sandor L."/>
            <person name="Lipzen A."/>
            <person name="Clum A."/>
            <person name="Barry K."/>
            <person name="Grigoriev I.V."/>
            <person name="Martin F.M."/>
            <person name="Stajich J.E."/>
            <person name="Smith M.E."/>
            <person name="Bonito G."/>
            <person name="Spatafora J.W."/>
        </authorList>
    </citation>
    <scope>NUCLEOTIDE SEQUENCE [LARGE SCALE GENOMIC DNA]</scope>
    <source>
        <strain evidence="10 11">GMNB39</strain>
    </source>
</reference>
<dbReference type="Pfam" id="PF22782">
    <property type="entry name" value="SDE2"/>
    <property type="match status" value="1"/>
</dbReference>
<evidence type="ECO:0000256" key="3">
    <source>
        <dbReference type="ARBA" id="ARBA00008726"/>
    </source>
</evidence>
<evidence type="ECO:0000256" key="8">
    <source>
        <dbReference type="ARBA" id="ARBA00023306"/>
    </source>
</evidence>
<dbReference type="InterPro" id="IPR051421">
    <property type="entry name" value="RNA_Proc_DNA_Dmg_Regulator"/>
</dbReference>
<evidence type="ECO:0000313" key="11">
    <source>
        <dbReference type="Proteomes" id="UP000268093"/>
    </source>
</evidence>
<protein>
    <submittedName>
        <fullName evidence="10">Sde2 N-terminal domain-containing protein</fullName>
    </submittedName>
</protein>